<sequence>MVLHLIGLGLGDIKDITVRGLETARSCSKIYLEMYTSILSYGLDRTELNKAFGKDVIEADREMVEQLADQVLDEAMNDEIAVLVVGDPFGATTHADLVLRAKQRGIKVDVVHNASIMNAVGCCGLQLYSFGETVSVVMWTDGWQPESYFDKVLSNFERGLHTLCLLDIKVKEQTVENMMKGNKKYEPPRYQTCSEAAEQFIKICERRQERNEPCLINAETTVVGLARVGWKDQHIASCTLREMTSVDMGAPLHCLVIPGKMHPLEEEMLQTFAISDK</sequence>
<accession>A0AC34GSX2</accession>
<evidence type="ECO:0000313" key="1">
    <source>
        <dbReference type="Proteomes" id="UP000887579"/>
    </source>
</evidence>
<dbReference type="Proteomes" id="UP000887579">
    <property type="component" value="Unplaced"/>
</dbReference>
<dbReference type="WBParaSite" id="ES5_v2.g791.t1">
    <property type="protein sequence ID" value="ES5_v2.g791.t1"/>
    <property type="gene ID" value="ES5_v2.g791"/>
</dbReference>
<evidence type="ECO:0000313" key="2">
    <source>
        <dbReference type="WBParaSite" id="ES5_v2.g791.t1"/>
    </source>
</evidence>
<reference evidence="2" key="1">
    <citation type="submission" date="2022-11" db="UniProtKB">
        <authorList>
            <consortium name="WormBaseParasite"/>
        </authorList>
    </citation>
    <scope>IDENTIFICATION</scope>
</reference>
<proteinExistence type="predicted"/>
<organism evidence="1 2">
    <name type="scientific">Panagrolaimus sp. ES5</name>
    <dbReference type="NCBI Taxonomy" id="591445"/>
    <lineage>
        <taxon>Eukaryota</taxon>
        <taxon>Metazoa</taxon>
        <taxon>Ecdysozoa</taxon>
        <taxon>Nematoda</taxon>
        <taxon>Chromadorea</taxon>
        <taxon>Rhabditida</taxon>
        <taxon>Tylenchina</taxon>
        <taxon>Panagrolaimomorpha</taxon>
        <taxon>Panagrolaimoidea</taxon>
        <taxon>Panagrolaimidae</taxon>
        <taxon>Panagrolaimus</taxon>
    </lineage>
</organism>
<protein>
    <submittedName>
        <fullName evidence="2">Diphthine methyl ester synthase</fullName>
    </submittedName>
</protein>
<name>A0AC34GSX2_9BILA</name>